<organism evidence="1 2">
    <name type="scientific">Clarias magur</name>
    <name type="common">Asian catfish</name>
    <name type="synonym">Macropteronotus magur</name>
    <dbReference type="NCBI Taxonomy" id="1594786"/>
    <lineage>
        <taxon>Eukaryota</taxon>
        <taxon>Metazoa</taxon>
        <taxon>Chordata</taxon>
        <taxon>Craniata</taxon>
        <taxon>Vertebrata</taxon>
        <taxon>Euteleostomi</taxon>
        <taxon>Actinopterygii</taxon>
        <taxon>Neopterygii</taxon>
        <taxon>Teleostei</taxon>
        <taxon>Ostariophysi</taxon>
        <taxon>Siluriformes</taxon>
        <taxon>Clariidae</taxon>
        <taxon>Clarias</taxon>
    </lineage>
</organism>
<evidence type="ECO:0000313" key="1">
    <source>
        <dbReference type="EMBL" id="KAF5903574.1"/>
    </source>
</evidence>
<reference evidence="1" key="1">
    <citation type="submission" date="2020-07" db="EMBL/GenBank/DDBJ databases">
        <title>Clarias magur genome sequencing, assembly and annotation.</title>
        <authorList>
            <person name="Kushwaha B."/>
            <person name="Kumar R."/>
            <person name="Das P."/>
            <person name="Joshi C.G."/>
            <person name="Kumar D."/>
            <person name="Nagpure N.S."/>
            <person name="Pandey M."/>
            <person name="Agarwal S."/>
            <person name="Srivastava S."/>
            <person name="Singh M."/>
            <person name="Sahoo L."/>
            <person name="Jayasankar P."/>
            <person name="Meher P.K."/>
            <person name="Koringa P.G."/>
            <person name="Iquebal M.A."/>
            <person name="Das S.P."/>
            <person name="Bit A."/>
            <person name="Patnaik S."/>
            <person name="Patel N."/>
            <person name="Shah T.M."/>
            <person name="Hinsu A."/>
            <person name="Jena J.K."/>
        </authorList>
    </citation>
    <scope>NUCLEOTIDE SEQUENCE</scope>
    <source>
        <strain evidence="1">CIFAMagur01</strain>
        <tissue evidence="1">Testis</tissue>
    </source>
</reference>
<gene>
    <name evidence="1" type="ORF">DAT39_006719</name>
</gene>
<comment type="caution">
    <text evidence="1">The sequence shown here is derived from an EMBL/GenBank/DDBJ whole genome shotgun (WGS) entry which is preliminary data.</text>
</comment>
<protein>
    <submittedName>
        <fullName evidence="1">Uncharacterized protein</fullName>
    </submittedName>
</protein>
<proteinExistence type="predicted"/>
<name>A0A8J4U3R1_CLAMG</name>
<dbReference type="AlphaFoldDB" id="A0A8J4U3R1"/>
<keyword evidence="2" id="KW-1185">Reference proteome</keyword>
<evidence type="ECO:0000313" key="2">
    <source>
        <dbReference type="Proteomes" id="UP000727407"/>
    </source>
</evidence>
<sequence>MDERMKSESVDVVEVISSVPSCGRWVQIIQDLLASRALKLSLSPQTAPAPFEIPFGPNRPLGFLRESNCEFNLGESAFI</sequence>
<dbReference type="Proteomes" id="UP000727407">
    <property type="component" value="Unassembled WGS sequence"/>
</dbReference>
<accession>A0A8J4U3R1</accession>
<dbReference type="EMBL" id="QNUK01000071">
    <property type="protein sequence ID" value="KAF5903574.1"/>
    <property type="molecule type" value="Genomic_DNA"/>
</dbReference>